<dbReference type="STRING" id="1231392.OCGS_1659"/>
<keyword evidence="2" id="KW-1185">Reference proteome</keyword>
<dbReference type="RefSeq" id="WP_007426811.1">
    <property type="nucleotide sequence ID" value="NZ_AMGO01000036.1"/>
</dbReference>
<dbReference type="OrthoDB" id="7859231at2"/>
<evidence type="ECO:0000313" key="2">
    <source>
        <dbReference type="Proteomes" id="UP000006765"/>
    </source>
</evidence>
<protein>
    <recommendedName>
        <fullName evidence="3">PAS fold-4 domain-containing protein</fullName>
    </recommendedName>
</protein>
<gene>
    <name evidence="1" type="ORF">OCGS_1659</name>
</gene>
<dbReference type="AlphaFoldDB" id="K2H9D5"/>
<proteinExistence type="predicted"/>
<dbReference type="SUPFAM" id="SSF55785">
    <property type="entry name" value="PYP-like sensor domain (PAS domain)"/>
    <property type="match status" value="1"/>
</dbReference>
<dbReference type="Gene3D" id="3.30.450.20">
    <property type="entry name" value="PAS domain"/>
    <property type="match status" value="1"/>
</dbReference>
<dbReference type="eggNOG" id="COG3829">
    <property type="taxonomic scope" value="Bacteria"/>
</dbReference>
<comment type="caution">
    <text evidence="1">The sequence shown here is derived from an EMBL/GenBank/DDBJ whole genome shotgun (WGS) entry which is preliminary data.</text>
</comment>
<dbReference type="EMBL" id="AMGO01000036">
    <property type="protein sequence ID" value="EKE44143.1"/>
    <property type="molecule type" value="Genomic_DNA"/>
</dbReference>
<evidence type="ECO:0000313" key="1">
    <source>
        <dbReference type="EMBL" id="EKE44143.1"/>
    </source>
</evidence>
<reference evidence="1 2" key="1">
    <citation type="journal article" date="2012" name="J. Bacteriol.">
        <title>Draft Genome Sequence of Oceaniovalibus guishaninsula JLT2003T.</title>
        <authorList>
            <person name="Tang K."/>
            <person name="Liu K."/>
            <person name="Jiao N."/>
        </authorList>
    </citation>
    <scope>NUCLEOTIDE SEQUENCE [LARGE SCALE GENOMIC DNA]</scope>
    <source>
        <strain evidence="1 2">JLT2003</strain>
    </source>
</reference>
<sequence length="232" mass="26090">MQIVSLISDLMFTDAQLQASMAANTAPELRAELLRRSAILLQQVERYEPEGLPEIREKIAFFMRRATMLGRTGAGRHDMQIAAGLMDHLQTAATGRSPRQGRMPEGALADGGRLSVYVTQASERLFAIGTDHRYLAASRSEARFHERSQVQMIGRHLRDVLGPEEYERRALPHLQACLSGVPQEYRFAVERPDEGRRTIRCLMKPVTCNAGLRFCALVYKTDVTDEGRAQTF</sequence>
<evidence type="ECO:0008006" key="3">
    <source>
        <dbReference type="Google" id="ProtNLM"/>
    </source>
</evidence>
<name>K2H9D5_9RHOB</name>
<dbReference type="Proteomes" id="UP000006765">
    <property type="component" value="Unassembled WGS sequence"/>
</dbReference>
<accession>K2H9D5</accession>
<organism evidence="1 2">
    <name type="scientific">Oceaniovalibus guishaninsula JLT2003</name>
    <dbReference type="NCBI Taxonomy" id="1231392"/>
    <lineage>
        <taxon>Bacteria</taxon>
        <taxon>Pseudomonadati</taxon>
        <taxon>Pseudomonadota</taxon>
        <taxon>Alphaproteobacteria</taxon>
        <taxon>Rhodobacterales</taxon>
        <taxon>Roseobacteraceae</taxon>
        <taxon>Oceaniovalibus</taxon>
    </lineage>
</organism>
<dbReference type="InterPro" id="IPR035965">
    <property type="entry name" value="PAS-like_dom_sf"/>
</dbReference>